<name>A0A1F8E1Y1_9BACT</name>
<evidence type="ECO:0000313" key="1">
    <source>
        <dbReference type="EMBL" id="OGM93965.1"/>
    </source>
</evidence>
<dbReference type="EMBL" id="MGIV01000018">
    <property type="protein sequence ID" value="OGM93965.1"/>
    <property type="molecule type" value="Genomic_DNA"/>
</dbReference>
<dbReference type="AlphaFoldDB" id="A0A1F8E1Y1"/>
<gene>
    <name evidence="1" type="ORF">A2610_03540</name>
</gene>
<comment type="caution">
    <text evidence="1">The sequence shown here is derived from an EMBL/GenBank/DDBJ whole genome shotgun (WGS) entry which is preliminary data.</text>
</comment>
<dbReference type="Proteomes" id="UP000179057">
    <property type="component" value="Unassembled WGS sequence"/>
</dbReference>
<evidence type="ECO:0008006" key="3">
    <source>
        <dbReference type="Google" id="ProtNLM"/>
    </source>
</evidence>
<organism evidence="1 2">
    <name type="scientific">Candidatus Wolfebacteria bacterium RIFOXYD1_FULL_48_65</name>
    <dbReference type="NCBI Taxonomy" id="1802561"/>
    <lineage>
        <taxon>Bacteria</taxon>
        <taxon>Candidatus Wolfeibacteriota</taxon>
    </lineage>
</organism>
<protein>
    <recommendedName>
        <fullName evidence="3">DUF2007 domain-containing protein</fullName>
    </recommendedName>
</protein>
<evidence type="ECO:0000313" key="2">
    <source>
        <dbReference type="Proteomes" id="UP000179057"/>
    </source>
</evidence>
<reference evidence="1 2" key="1">
    <citation type="journal article" date="2016" name="Nat. Commun.">
        <title>Thousands of microbial genomes shed light on interconnected biogeochemical processes in an aquifer system.</title>
        <authorList>
            <person name="Anantharaman K."/>
            <person name="Brown C.T."/>
            <person name="Hug L.A."/>
            <person name="Sharon I."/>
            <person name="Castelle C.J."/>
            <person name="Probst A.J."/>
            <person name="Thomas B.C."/>
            <person name="Singh A."/>
            <person name="Wilkins M.J."/>
            <person name="Karaoz U."/>
            <person name="Brodie E.L."/>
            <person name="Williams K.H."/>
            <person name="Hubbard S.S."/>
            <person name="Banfield J.F."/>
        </authorList>
    </citation>
    <scope>NUCLEOTIDE SEQUENCE [LARGE SCALE GENOMIC DNA]</scope>
</reference>
<accession>A0A1F8E1Y1</accession>
<sequence>MAFSFFRVKYVPIYTVFDVNSAWIAQDTLLTNGIKANIEVEPCKHAELCSGGESYSVCVPGNDAEKAKEFVCKKMQ</sequence>
<proteinExistence type="predicted"/>